<dbReference type="OrthoDB" id="8807738at2"/>
<keyword evidence="1" id="KW-0812">Transmembrane</keyword>
<sequence>MSSPASRLVHRFAHPNAFWTNLLWTALLSVGLFLAAALIFYLHAHPVGRTDHADDTYRTIQFYIAIVGVPLVALLLVPGLMTLKRQSVVIDDIGIRFDNGGWLGGMFGTSWALRWPEIDHADWQFNSRQPRASRLALKAGRDTRTLAPWMWTAPNRPIPTTPGSFGGTTRAKFLPILEQTPIVQGIVAHRPDLGLGGDGEVQRQVHRSGLIGATPLTGLIAATMVFGVGYFILEIYFTLSDFYVNGPPWGLLAGVAVAAGALMLPVLKRAEPERRDSPVYAFLFALAIGFIAYPFSIRLNQWTAPNPPVSVPYQLGGDYLWHPKNDTTLPALSIYLRTSRWWRQFGPGDTYHFTVQRGGLGDWLIDMHPVYEAQQNFYHCHGALECMRGGH</sequence>
<feature type="transmembrane region" description="Helical" evidence="1">
    <location>
        <begin position="249"/>
        <end position="267"/>
    </location>
</feature>
<evidence type="ECO:0000256" key="1">
    <source>
        <dbReference type="SAM" id="Phobius"/>
    </source>
</evidence>
<accession>A0A191ZIK0</accession>
<gene>
    <name evidence="2" type="ORF">A9404_10155</name>
</gene>
<reference evidence="2 3" key="1">
    <citation type="submission" date="2016-06" db="EMBL/GenBank/DDBJ databases">
        <title>Insight into the functional genes involving in sulfur oxidation in Pearl River water.</title>
        <authorList>
            <person name="Luo J."/>
            <person name="Tan X."/>
            <person name="Lin W."/>
        </authorList>
    </citation>
    <scope>NUCLEOTIDE SEQUENCE [LARGE SCALE GENOMIC DNA]</scope>
    <source>
        <strain evidence="2 3">LS2</strain>
    </source>
</reference>
<feature type="transmembrane region" description="Helical" evidence="1">
    <location>
        <begin position="21"/>
        <end position="42"/>
    </location>
</feature>
<proteinExistence type="predicted"/>
<dbReference type="AlphaFoldDB" id="A0A191ZIK0"/>
<keyword evidence="3" id="KW-1185">Reference proteome</keyword>
<protein>
    <submittedName>
        <fullName evidence="2">Uncharacterized protein</fullName>
    </submittedName>
</protein>
<organism evidence="2 3">
    <name type="scientific">Halothiobacillus diazotrophicus</name>
    <dbReference type="NCBI Taxonomy" id="1860122"/>
    <lineage>
        <taxon>Bacteria</taxon>
        <taxon>Pseudomonadati</taxon>
        <taxon>Pseudomonadota</taxon>
        <taxon>Gammaproteobacteria</taxon>
        <taxon>Chromatiales</taxon>
        <taxon>Halothiobacillaceae</taxon>
        <taxon>Halothiobacillus</taxon>
    </lineage>
</organism>
<dbReference type="Proteomes" id="UP000078596">
    <property type="component" value="Chromosome"/>
</dbReference>
<feature type="transmembrane region" description="Helical" evidence="1">
    <location>
        <begin position="216"/>
        <end position="237"/>
    </location>
</feature>
<dbReference type="KEGG" id="haz:A9404_10155"/>
<dbReference type="RefSeq" id="WP_066101054.1">
    <property type="nucleotide sequence ID" value="NZ_CP016027.1"/>
</dbReference>
<dbReference type="EMBL" id="CP016027">
    <property type="protein sequence ID" value="ANJ67690.1"/>
    <property type="molecule type" value="Genomic_DNA"/>
</dbReference>
<feature type="transmembrane region" description="Helical" evidence="1">
    <location>
        <begin position="279"/>
        <end position="297"/>
    </location>
</feature>
<keyword evidence="1" id="KW-1133">Transmembrane helix</keyword>
<keyword evidence="1" id="KW-0472">Membrane</keyword>
<feature type="transmembrane region" description="Helical" evidence="1">
    <location>
        <begin position="62"/>
        <end position="83"/>
    </location>
</feature>
<evidence type="ECO:0000313" key="3">
    <source>
        <dbReference type="Proteomes" id="UP000078596"/>
    </source>
</evidence>
<dbReference type="STRING" id="1860122.A9404_10155"/>
<name>A0A191ZIK0_9GAMM</name>
<evidence type="ECO:0000313" key="2">
    <source>
        <dbReference type="EMBL" id="ANJ67690.1"/>
    </source>
</evidence>